<sequence>MFQQTCVSVAEAERMIDDADILLLDMRDFRAYLSGHHPRAIHLNDQNLRALLKHSNRSIPVLICCEHGHRSQDMVQLFRDFGFTSCYSLDGGYEAWFPQQRSPQQTLSLSLQGWLLARGFDPHNLDARTHNNETALMQAAREARLPFCRELVLAGASPDLVNCDGNNALWMACMGGDLAIVRFLLANDIDFDNQNDHGATVLMYAASLGRSDMVELLVQAGADVSLRTRDDFTALEVAASRQILLLLARASGYVLSVMPPRRHVA</sequence>
<keyword evidence="6" id="KW-1185">Reference proteome</keyword>
<name>A0A9X3EJB7_9GAMM</name>
<evidence type="ECO:0000259" key="4">
    <source>
        <dbReference type="PROSITE" id="PS50206"/>
    </source>
</evidence>
<dbReference type="Pfam" id="PF12796">
    <property type="entry name" value="Ank_2"/>
    <property type="match status" value="1"/>
</dbReference>
<dbReference type="PROSITE" id="PS50088">
    <property type="entry name" value="ANK_REPEAT"/>
    <property type="match status" value="2"/>
</dbReference>
<feature type="domain" description="Rhodanese" evidence="4">
    <location>
        <begin position="17"/>
        <end position="105"/>
    </location>
</feature>
<dbReference type="InterPro" id="IPR036873">
    <property type="entry name" value="Rhodanese-like_dom_sf"/>
</dbReference>
<dbReference type="GO" id="GO:0085020">
    <property type="term" value="P:protein K6-linked ubiquitination"/>
    <property type="evidence" value="ECO:0007669"/>
    <property type="project" value="TreeGrafter"/>
</dbReference>
<feature type="repeat" description="ANK" evidence="3">
    <location>
        <begin position="164"/>
        <end position="196"/>
    </location>
</feature>
<dbReference type="CDD" id="cd01444">
    <property type="entry name" value="GlpE_ST"/>
    <property type="match status" value="1"/>
</dbReference>
<proteinExistence type="predicted"/>
<dbReference type="AlphaFoldDB" id="A0A9X3EJB7"/>
<dbReference type="InterPro" id="IPR023695">
    <property type="entry name" value="Thiosulf_sulfurTrfase"/>
</dbReference>
<dbReference type="Proteomes" id="UP001150830">
    <property type="component" value="Unassembled WGS sequence"/>
</dbReference>
<dbReference type="EMBL" id="JAPNOA010000025">
    <property type="protein sequence ID" value="MCY0965326.1"/>
    <property type="molecule type" value="Genomic_DNA"/>
</dbReference>
<dbReference type="RefSeq" id="WP_283173537.1">
    <property type="nucleotide sequence ID" value="NZ_JAPNOA010000025.1"/>
</dbReference>
<reference evidence="5" key="1">
    <citation type="submission" date="2022-11" db="EMBL/GenBank/DDBJ databases">
        <title>Parathalassolutuus dongxingensis gen. nov., sp. nov., a novel member of family Oceanospirillaceae isolated from a coastal shrimp pond in Guangxi, China.</title>
        <authorList>
            <person name="Chen H."/>
        </authorList>
    </citation>
    <scope>NUCLEOTIDE SEQUENCE</scope>
    <source>
        <strain evidence="5">G-43</strain>
    </source>
</reference>
<keyword evidence="2 3" id="KW-0040">ANK repeat</keyword>
<keyword evidence="1" id="KW-0677">Repeat</keyword>
<comment type="caution">
    <text evidence="5">The sequence shown here is derived from an EMBL/GenBank/DDBJ whole genome shotgun (WGS) entry which is preliminary data.</text>
</comment>
<accession>A0A9X3EJB7</accession>
<dbReference type="GO" id="GO:0005737">
    <property type="term" value="C:cytoplasm"/>
    <property type="evidence" value="ECO:0007669"/>
    <property type="project" value="InterPro"/>
</dbReference>
<dbReference type="GO" id="GO:0004792">
    <property type="term" value="F:thiosulfate-cyanide sulfurtransferase activity"/>
    <property type="evidence" value="ECO:0007669"/>
    <property type="project" value="InterPro"/>
</dbReference>
<dbReference type="Gene3D" id="3.40.250.10">
    <property type="entry name" value="Rhodanese-like domain"/>
    <property type="match status" value="1"/>
</dbReference>
<dbReference type="SUPFAM" id="SSF48403">
    <property type="entry name" value="Ankyrin repeat"/>
    <property type="match status" value="1"/>
</dbReference>
<dbReference type="PANTHER" id="PTHR24171">
    <property type="entry name" value="ANKYRIN REPEAT DOMAIN-CONTAINING PROTEIN 39-RELATED"/>
    <property type="match status" value="1"/>
</dbReference>
<dbReference type="SMART" id="SM00450">
    <property type="entry name" value="RHOD"/>
    <property type="match status" value="1"/>
</dbReference>
<evidence type="ECO:0000313" key="5">
    <source>
        <dbReference type="EMBL" id="MCY0965326.1"/>
    </source>
</evidence>
<evidence type="ECO:0000313" key="6">
    <source>
        <dbReference type="Proteomes" id="UP001150830"/>
    </source>
</evidence>
<organism evidence="5 6">
    <name type="scientific">Parathalassolituus penaei</name>
    <dbReference type="NCBI Taxonomy" id="2997323"/>
    <lineage>
        <taxon>Bacteria</taxon>
        <taxon>Pseudomonadati</taxon>
        <taxon>Pseudomonadota</taxon>
        <taxon>Gammaproteobacteria</taxon>
        <taxon>Oceanospirillales</taxon>
        <taxon>Oceanospirillaceae</taxon>
        <taxon>Parathalassolituus</taxon>
    </lineage>
</organism>
<dbReference type="PROSITE" id="PS50206">
    <property type="entry name" value="RHODANESE_3"/>
    <property type="match status" value="1"/>
</dbReference>
<dbReference type="Pfam" id="PF00581">
    <property type="entry name" value="Rhodanese"/>
    <property type="match status" value="1"/>
</dbReference>
<dbReference type="PANTHER" id="PTHR24171:SF8">
    <property type="entry name" value="BRCA1-ASSOCIATED RING DOMAIN PROTEIN 1"/>
    <property type="match status" value="1"/>
</dbReference>
<dbReference type="InterPro" id="IPR002110">
    <property type="entry name" value="Ankyrin_rpt"/>
</dbReference>
<protein>
    <submittedName>
        <fullName evidence="5">Ankyrin repeat domain-containing protein</fullName>
    </submittedName>
</protein>
<gene>
    <name evidence="5" type="ORF">OUO13_09020</name>
</gene>
<evidence type="ECO:0000256" key="2">
    <source>
        <dbReference type="ARBA" id="ARBA00023043"/>
    </source>
</evidence>
<dbReference type="Gene3D" id="1.25.40.20">
    <property type="entry name" value="Ankyrin repeat-containing domain"/>
    <property type="match status" value="1"/>
</dbReference>
<feature type="repeat" description="ANK" evidence="3">
    <location>
        <begin position="197"/>
        <end position="229"/>
    </location>
</feature>
<dbReference type="GO" id="GO:0004842">
    <property type="term" value="F:ubiquitin-protein transferase activity"/>
    <property type="evidence" value="ECO:0007669"/>
    <property type="project" value="TreeGrafter"/>
</dbReference>
<dbReference type="InterPro" id="IPR036770">
    <property type="entry name" value="Ankyrin_rpt-contain_sf"/>
</dbReference>
<dbReference type="InterPro" id="IPR001763">
    <property type="entry name" value="Rhodanese-like_dom"/>
</dbReference>
<dbReference type="SMART" id="SM00248">
    <property type="entry name" value="ANK"/>
    <property type="match status" value="4"/>
</dbReference>
<evidence type="ECO:0000256" key="1">
    <source>
        <dbReference type="ARBA" id="ARBA00022737"/>
    </source>
</evidence>
<evidence type="ECO:0000256" key="3">
    <source>
        <dbReference type="PROSITE-ProRule" id="PRU00023"/>
    </source>
</evidence>
<dbReference type="PROSITE" id="PS50297">
    <property type="entry name" value="ANK_REP_REGION"/>
    <property type="match status" value="1"/>
</dbReference>